<reference evidence="3 4" key="1">
    <citation type="submission" date="2017-12" db="EMBL/GenBank/DDBJ databases">
        <title>Comparative genomics of Botrytis spp.</title>
        <authorList>
            <person name="Valero-Jimenez C.A."/>
            <person name="Tapia P."/>
            <person name="Veloso J."/>
            <person name="Silva-Moreno E."/>
            <person name="Staats M."/>
            <person name="Valdes J.H."/>
            <person name="Van Kan J.A.L."/>
        </authorList>
    </citation>
    <scope>NUCLEOTIDE SEQUENCE [LARGE SCALE GENOMIC DNA]</scope>
    <source>
        <strain evidence="3 4">MUCL435</strain>
    </source>
</reference>
<gene>
    <name evidence="3" type="ORF">BGAL_0360g00070</name>
</gene>
<evidence type="ECO:0008006" key="5">
    <source>
        <dbReference type="Google" id="ProtNLM"/>
    </source>
</evidence>
<dbReference type="InterPro" id="IPR002401">
    <property type="entry name" value="Cyt_P450_E_grp-I"/>
</dbReference>
<dbReference type="PANTHER" id="PTHR24305:SF147">
    <property type="entry name" value="P450, PUTATIVE (EUROFUNG)-RELATED"/>
    <property type="match status" value="1"/>
</dbReference>
<proteinExistence type="predicted"/>
<comment type="cofactor">
    <cofactor evidence="2">
        <name>heme</name>
        <dbReference type="ChEBI" id="CHEBI:30413"/>
    </cofactor>
</comment>
<dbReference type="GO" id="GO:0020037">
    <property type="term" value="F:heme binding"/>
    <property type="evidence" value="ECO:0007669"/>
    <property type="project" value="InterPro"/>
</dbReference>
<dbReference type="SUPFAM" id="SSF48264">
    <property type="entry name" value="Cytochrome P450"/>
    <property type="match status" value="1"/>
</dbReference>
<dbReference type="Proteomes" id="UP000308671">
    <property type="component" value="Unassembled WGS sequence"/>
</dbReference>
<dbReference type="OrthoDB" id="3945418at2759"/>
<dbReference type="CDD" id="cd11062">
    <property type="entry name" value="CYP58-like"/>
    <property type="match status" value="1"/>
</dbReference>
<dbReference type="InterPro" id="IPR001128">
    <property type="entry name" value="Cyt_P450"/>
</dbReference>
<evidence type="ECO:0000256" key="2">
    <source>
        <dbReference type="PIRSR" id="PIRSR602401-1"/>
    </source>
</evidence>
<dbReference type="Pfam" id="PF00067">
    <property type="entry name" value="p450"/>
    <property type="match status" value="1"/>
</dbReference>
<dbReference type="GO" id="GO:0005506">
    <property type="term" value="F:iron ion binding"/>
    <property type="evidence" value="ECO:0007669"/>
    <property type="project" value="InterPro"/>
</dbReference>
<comment type="caution">
    <text evidence="3">The sequence shown here is derived from an EMBL/GenBank/DDBJ whole genome shotgun (WGS) entry which is preliminary data.</text>
</comment>
<dbReference type="PANTHER" id="PTHR24305">
    <property type="entry name" value="CYTOCHROME P450"/>
    <property type="match status" value="1"/>
</dbReference>
<keyword evidence="2" id="KW-0408">Iron</keyword>
<dbReference type="Gene3D" id="1.10.630.10">
    <property type="entry name" value="Cytochrome P450"/>
    <property type="match status" value="1"/>
</dbReference>
<dbReference type="InterPro" id="IPR036396">
    <property type="entry name" value="Cyt_P450_sf"/>
</dbReference>
<sequence>MSGRISISSSHDQSRVFDSYLYQAYIVLFHSNRDTSLSLPFAQLQSMDTTKNFRSTYSISSQIPLPLQIFVIAVVLTSICCAFQRLYFHPLSKIPGPRLAAATSWYEFYYNAIRDGVYIRSFEKMHTDYNSSVVRIAPNHVHVNDPDFFSKMFNNRTIYRKDPGFYKQISVSESILSILDPHEHRLRRQKVNSLFSIKAADSMAPDIMAIAQKAANIMMKRGEEKRPIDMHRLCRSISSEVLFKILFDEPQDLLDSQEEHPDLLTSMDGFLKNFWLMKAFPAVGWLATNLPESLAQKAVPGFKSIRDKCGKWATMAVARQNSREIAKNDSSSNTVFDLLLAPTPEEPRSEFSIPDLVDEAFLFVFAGTDTTGSTIANALYYILSSASVSSNLLGELTSHGITSHETFDCNLVQRLPYLTAVVKESMRVHTIVPGTLPRIVPEGGVVVDGHFIPAGTSISQTNLSLHHNASIFPSPEKFDPERWLGDEKKVLEKYFAPFSKGSRSCLVTSFFQNDGVDQPAKQIFSLANEEIYIVVALFFSRFEMELYETDARSMEWADRGNAVNRSAVKVLVKRDRWADN</sequence>
<feature type="binding site" description="axial binding residue" evidence="2">
    <location>
        <position position="505"/>
    </location>
    <ligand>
        <name>heme</name>
        <dbReference type="ChEBI" id="CHEBI:30413"/>
    </ligand>
    <ligandPart>
        <name>Fe</name>
        <dbReference type="ChEBI" id="CHEBI:18248"/>
    </ligandPart>
</feature>
<dbReference type="PRINTS" id="PR00463">
    <property type="entry name" value="EP450I"/>
</dbReference>
<keyword evidence="2" id="KW-0479">Metal-binding</keyword>
<dbReference type="PRINTS" id="PR00385">
    <property type="entry name" value="P450"/>
</dbReference>
<dbReference type="AlphaFoldDB" id="A0A4S8QPF5"/>
<evidence type="ECO:0000313" key="3">
    <source>
        <dbReference type="EMBL" id="THV46788.1"/>
    </source>
</evidence>
<dbReference type="GO" id="GO:0016705">
    <property type="term" value="F:oxidoreductase activity, acting on paired donors, with incorporation or reduction of molecular oxygen"/>
    <property type="evidence" value="ECO:0007669"/>
    <property type="project" value="InterPro"/>
</dbReference>
<dbReference type="EMBL" id="PQXL01000360">
    <property type="protein sequence ID" value="THV46788.1"/>
    <property type="molecule type" value="Genomic_DNA"/>
</dbReference>
<organism evidence="3 4">
    <name type="scientific">Botrytis galanthina</name>
    <dbReference type="NCBI Taxonomy" id="278940"/>
    <lineage>
        <taxon>Eukaryota</taxon>
        <taxon>Fungi</taxon>
        <taxon>Dikarya</taxon>
        <taxon>Ascomycota</taxon>
        <taxon>Pezizomycotina</taxon>
        <taxon>Leotiomycetes</taxon>
        <taxon>Helotiales</taxon>
        <taxon>Sclerotiniaceae</taxon>
        <taxon>Botrytis</taxon>
    </lineage>
</organism>
<evidence type="ECO:0000313" key="4">
    <source>
        <dbReference type="Proteomes" id="UP000308671"/>
    </source>
</evidence>
<evidence type="ECO:0000256" key="1">
    <source>
        <dbReference type="ARBA" id="ARBA00023026"/>
    </source>
</evidence>
<dbReference type="InterPro" id="IPR050121">
    <property type="entry name" value="Cytochrome_P450_monoxygenase"/>
</dbReference>
<protein>
    <recommendedName>
        <fullName evidence="5">Cytochrome P450</fullName>
    </recommendedName>
</protein>
<accession>A0A4S8QPF5</accession>
<keyword evidence="2" id="KW-0349">Heme</keyword>
<keyword evidence="1" id="KW-0843">Virulence</keyword>
<keyword evidence="4" id="KW-1185">Reference proteome</keyword>
<name>A0A4S8QPF5_9HELO</name>
<dbReference type="GO" id="GO:0004497">
    <property type="term" value="F:monooxygenase activity"/>
    <property type="evidence" value="ECO:0007669"/>
    <property type="project" value="InterPro"/>
</dbReference>